<comment type="caution">
    <text evidence="3">The sequence shown here is derived from an EMBL/GenBank/DDBJ whole genome shotgun (WGS) entry which is preliminary data.</text>
</comment>
<evidence type="ECO:0000256" key="2">
    <source>
        <dbReference type="SAM" id="SignalP"/>
    </source>
</evidence>
<dbReference type="EMBL" id="JOWA01000097">
    <property type="protein sequence ID" value="KEZ43051.1"/>
    <property type="molecule type" value="Genomic_DNA"/>
</dbReference>
<gene>
    <name evidence="3" type="ORF">SAPIO_CDS5129</name>
</gene>
<dbReference type="Proteomes" id="UP000028545">
    <property type="component" value="Unassembled WGS sequence"/>
</dbReference>
<protein>
    <submittedName>
        <fullName evidence="3">Uncharacterized protein</fullName>
    </submittedName>
</protein>
<dbReference type="RefSeq" id="XP_016642850.1">
    <property type="nucleotide sequence ID" value="XM_016787519.1"/>
</dbReference>
<evidence type="ECO:0000256" key="1">
    <source>
        <dbReference type="SAM" id="Phobius"/>
    </source>
</evidence>
<keyword evidence="1" id="KW-0812">Transmembrane</keyword>
<dbReference type="GeneID" id="27724201"/>
<sequence>MTIATAKLLTLIFVLASTSAVLSGPIPAARRVSGIVIKYSDNYPEERPDPITTLNESDELADLPNLTAEELEEILSAESPLPSTFLMAVPALRASIAAAEPSKATSSQAPSWSPSPLQDVWLEVIPRSMCIMLAGLAACFVALIPFLVHRWRSSAATGAIYLEVDEPSRWHQPSICADDIEEAYTDEKCALE</sequence>
<name>A0A084G6T9_PSEDA</name>
<keyword evidence="1" id="KW-1133">Transmembrane helix</keyword>
<feature type="signal peptide" evidence="2">
    <location>
        <begin position="1"/>
        <end position="23"/>
    </location>
</feature>
<dbReference type="HOGENOM" id="CLU_1415931_0_0_1"/>
<feature type="chain" id="PRO_5001775284" evidence="2">
    <location>
        <begin position="24"/>
        <end position="192"/>
    </location>
</feature>
<dbReference type="VEuPathDB" id="FungiDB:SAPIO_CDS5129"/>
<dbReference type="AlphaFoldDB" id="A0A084G6T9"/>
<reference evidence="3 4" key="1">
    <citation type="journal article" date="2014" name="Genome Announc.">
        <title>Draft genome sequence of the pathogenic fungus Scedosporium apiospermum.</title>
        <authorList>
            <person name="Vandeputte P."/>
            <person name="Ghamrawi S."/>
            <person name="Rechenmann M."/>
            <person name="Iltis A."/>
            <person name="Giraud S."/>
            <person name="Fleury M."/>
            <person name="Thornton C."/>
            <person name="Delhaes L."/>
            <person name="Meyer W."/>
            <person name="Papon N."/>
            <person name="Bouchara J.P."/>
        </authorList>
    </citation>
    <scope>NUCLEOTIDE SEQUENCE [LARGE SCALE GENOMIC DNA]</scope>
    <source>
        <strain evidence="3 4">IHEM 14462</strain>
    </source>
</reference>
<keyword evidence="1" id="KW-0472">Membrane</keyword>
<accession>A0A084G6T9</accession>
<proteinExistence type="predicted"/>
<evidence type="ECO:0000313" key="3">
    <source>
        <dbReference type="EMBL" id="KEZ43051.1"/>
    </source>
</evidence>
<keyword evidence="4" id="KW-1185">Reference proteome</keyword>
<evidence type="ECO:0000313" key="4">
    <source>
        <dbReference type="Proteomes" id="UP000028545"/>
    </source>
</evidence>
<keyword evidence="2" id="KW-0732">Signal</keyword>
<dbReference type="KEGG" id="sapo:SAPIO_CDS5129"/>
<dbReference type="OrthoDB" id="5241846at2759"/>
<organism evidence="3 4">
    <name type="scientific">Pseudallescheria apiosperma</name>
    <name type="common">Scedosporium apiospermum</name>
    <dbReference type="NCBI Taxonomy" id="563466"/>
    <lineage>
        <taxon>Eukaryota</taxon>
        <taxon>Fungi</taxon>
        <taxon>Dikarya</taxon>
        <taxon>Ascomycota</taxon>
        <taxon>Pezizomycotina</taxon>
        <taxon>Sordariomycetes</taxon>
        <taxon>Hypocreomycetidae</taxon>
        <taxon>Microascales</taxon>
        <taxon>Microascaceae</taxon>
        <taxon>Scedosporium</taxon>
    </lineage>
</organism>
<feature type="transmembrane region" description="Helical" evidence="1">
    <location>
        <begin position="124"/>
        <end position="148"/>
    </location>
</feature>